<dbReference type="GO" id="GO:0005634">
    <property type="term" value="C:nucleus"/>
    <property type="evidence" value="ECO:0007669"/>
    <property type="project" value="UniProtKB-SubCell"/>
</dbReference>
<dbReference type="GO" id="GO:0006357">
    <property type="term" value="P:regulation of transcription by RNA polymerase II"/>
    <property type="evidence" value="ECO:0007669"/>
    <property type="project" value="UniProtKB-ARBA"/>
</dbReference>
<gene>
    <name evidence="7" type="ORF">E2C01_028871</name>
</gene>
<protein>
    <recommendedName>
        <fullName evidence="6">p53 DNA-binding domain-containing protein</fullName>
    </recommendedName>
</protein>
<reference evidence="7 8" key="1">
    <citation type="submission" date="2019-05" db="EMBL/GenBank/DDBJ databases">
        <title>Another draft genome of Portunus trituberculatus and its Hox gene families provides insights of decapod evolution.</title>
        <authorList>
            <person name="Jeong J.-H."/>
            <person name="Song I."/>
            <person name="Kim S."/>
            <person name="Choi T."/>
            <person name="Kim D."/>
            <person name="Ryu S."/>
            <person name="Kim W."/>
        </authorList>
    </citation>
    <scope>NUCLEOTIDE SEQUENCE [LARGE SCALE GENOMIC DNA]</scope>
    <source>
        <tissue evidence="7">Muscle</tissue>
    </source>
</reference>
<dbReference type="Gene3D" id="2.60.40.720">
    <property type="match status" value="1"/>
</dbReference>
<evidence type="ECO:0000313" key="7">
    <source>
        <dbReference type="EMBL" id="MPC35448.1"/>
    </source>
</evidence>
<dbReference type="InterPro" id="IPR012346">
    <property type="entry name" value="p53/RUNT-type_TF_DNA-bd_sf"/>
</dbReference>
<dbReference type="InterPro" id="IPR008967">
    <property type="entry name" value="p53-like_TF_DNA-bd_sf"/>
</dbReference>
<evidence type="ECO:0000256" key="2">
    <source>
        <dbReference type="ARBA" id="ARBA00023015"/>
    </source>
</evidence>
<keyword evidence="8" id="KW-1185">Reference proteome</keyword>
<dbReference type="InterPro" id="IPR011615">
    <property type="entry name" value="p53_DNA-bd"/>
</dbReference>
<keyword evidence="3" id="KW-0804">Transcription</keyword>
<feature type="domain" description="p53 DNA-binding" evidence="6">
    <location>
        <begin position="4"/>
        <end position="146"/>
    </location>
</feature>
<dbReference type="Proteomes" id="UP000324222">
    <property type="component" value="Unassembled WGS sequence"/>
</dbReference>
<evidence type="ECO:0000259" key="6">
    <source>
        <dbReference type="Pfam" id="PF00870"/>
    </source>
</evidence>
<sequence>MEDNILFIKPSKAVEIKVLNAQEGQIVKLSLRYKSKTHYRQPVLACSDHKEEDGQNPEATFYVYEKKNLVNYSLENRHHTALIPLTEEEGFCFYPIFRCWNFCGKKYGKDQKMILTVLDKMSNRVLHERSIDLRVCENVGRDLRQYRDERDGNPPRRTVAKRSRHQMEKEAQTSENLIEGPPSSRPRYFMIFSLHSLDHRSAVLSWRPHSACPSHHKGAVTLAYDKRNAGHGS</sequence>
<name>A0A5B7EQ85_PORTR</name>
<organism evidence="7 8">
    <name type="scientific">Portunus trituberculatus</name>
    <name type="common">Swimming crab</name>
    <name type="synonym">Neptunus trituberculatus</name>
    <dbReference type="NCBI Taxonomy" id="210409"/>
    <lineage>
        <taxon>Eukaryota</taxon>
        <taxon>Metazoa</taxon>
        <taxon>Ecdysozoa</taxon>
        <taxon>Arthropoda</taxon>
        <taxon>Crustacea</taxon>
        <taxon>Multicrustacea</taxon>
        <taxon>Malacostraca</taxon>
        <taxon>Eumalacostraca</taxon>
        <taxon>Eucarida</taxon>
        <taxon>Decapoda</taxon>
        <taxon>Pleocyemata</taxon>
        <taxon>Brachyura</taxon>
        <taxon>Eubrachyura</taxon>
        <taxon>Portunoidea</taxon>
        <taxon>Portunidae</taxon>
        <taxon>Portuninae</taxon>
        <taxon>Portunus</taxon>
    </lineage>
</organism>
<evidence type="ECO:0000256" key="4">
    <source>
        <dbReference type="ARBA" id="ARBA00023242"/>
    </source>
</evidence>
<feature type="region of interest" description="Disordered" evidence="5">
    <location>
        <begin position="146"/>
        <end position="182"/>
    </location>
</feature>
<comment type="subcellular location">
    <subcellularLocation>
        <location evidence="1">Nucleus</location>
    </subcellularLocation>
</comment>
<dbReference type="SUPFAM" id="SSF49417">
    <property type="entry name" value="p53-like transcription factors"/>
    <property type="match status" value="1"/>
</dbReference>
<comment type="caution">
    <text evidence="7">The sequence shown here is derived from an EMBL/GenBank/DDBJ whole genome shotgun (WGS) entry which is preliminary data.</text>
</comment>
<dbReference type="GO" id="GO:0003700">
    <property type="term" value="F:DNA-binding transcription factor activity"/>
    <property type="evidence" value="ECO:0007669"/>
    <property type="project" value="InterPro"/>
</dbReference>
<keyword evidence="2" id="KW-0805">Transcription regulation</keyword>
<keyword evidence="4" id="KW-0539">Nucleus</keyword>
<dbReference type="AlphaFoldDB" id="A0A5B7EQ85"/>
<evidence type="ECO:0000256" key="1">
    <source>
        <dbReference type="ARBA" id="ARBA00004123"/>
    </source>
</evidence>
<dbReference type="EMBL" id="VSRR010003278">
    <property type="protein sequence ID" value="MPC35448.1"/>
    <property type="molecule type" value="Genomic_DNA"/>
</dbReference>
<evidence type="ECO:0000313" key="8">
    <source>
        <dbReference type="Proteomes" id="UP000324222"/>
    </source>
</evidence>
<proteinExistence type="predicted"/>
<evidence type="ECO:0000256" key="3">
    <source>
        <dbReference type="ARBA" id="ARBA00023163"/>
    </source>
</evidence>
<evidence type="ECO:0000256" key="5">
    <source>
        <dbReference type="SAM" id="MobiDB-lite"/>
    </source>
</evidence>
<accession>A0A5B7EQ85</accession>
<dbReference type="GO" id="GO:0000976">
    <property type="term" value="F:transcription cis-regulatory region binding"/>
    <property type="evidence" value="ECO:0007669"/>
    <property type="project" value="InterPro"/>
</dbReference>
<dbReference type="Pfam" id="PF00870">
    <property type="entry name" value="P53"/>
    <property type="match status" value="1"/>
</dbReference>